<organism evidence="1">
    <name type="scientific">Anguilla anguilla</name>
    <name type="common">European freshwater eel</name>
    <name type="synonym">Muraena anguilla</name>
    <dbReference type="NCBI Taxonomy" id="7936"/>
    <lineage>
        <taxon>Eukaryota</taxon>
        <taxon>Metazoa</taxon>
        <taxon>Chordata</taxon>
        <taxon>Craniata</taxon>
        <taxon>Vertebrata</taxon>
        <taxon>Euteleostomi</taxon>
        <taxon>Actinopterygii</taxon>
        <taxon>Neopterygii</taxon>
        <taxon>Teleostei</taxon>
        <taxon>Anguilliformes</taxon>
        <taxon>Anguillidae</taxon>
        <taxon>Anguilla</taxon>
    </lineage>
</organism>
<sequence length="55" mass="6583">MAQLNAVGMFSMVRKRPITKESMKLIPLYYIFHLLKCDFNTFQRNMEVKLHYTAN</sequence>
<evidence type="ECO:0000313" key="1">
    <source>
        <dbReference type="EMBL" id="JAI04545.1"/>
    </source>
</evidence>
<reference evidence="1" key="1">
    <citation type="submission" date="2014-11" db="EMBL/GenBank/DDBJ databases">
        <authorList>
            <person name="Amaro Gonzalez C."/>
        </authorList>
    </citation>
    <scope>NUCLEOTIDE SEQUENCE</scope>
</reference>
<dbReference type="AlphaFoldDB" id="A0A0E9XPH7"/>
<reference evidence="1" key="2">
    <citation type="journal article" date="2015" name="Fish Shellfish Immunol.">
        <title>Early steps in the European eel (Anguilla anguilla)-Vibrio vulnificus interaction in the gills: Role of the RtxA13 toxin.</title>
        <authorList>
            <person name="Callol A."/>
            <person name="Pajuelo D."/>
            <person name="Ebbesson L."/>
            <person name="Teles M."/>
            <person name="MacKenzie S."/>
            <person name="Amaro C."/>
        </authorList>
    </citation>
    <scope>NUCLEOTIDE SEQUENCE</scope>
</reference>
<accession>A0A0E9XPH7</accession>
<name>A0A0E9XPH7_ANGAN</name>
<protein>
    <submittedName>
        <fullName evidence="1">Uncharacterized protein</fullName>
    </submittedName>
</protein>
<proteinExistence type="predicted"/>
<dbReference type="EMBL" id="GBXM01004033">
    <property type="protein sequence ID" value="JAI04545.1"/>
    <property type="molecule type" value="Transcribed_RNA"/>
</dbReference>